<comment type="caution">
    <text evidence="8">The sequence shown here is derived from an EMBL/GenBank/DDBJ whole genome shotgun (WGS) entry which is preliminary data.</text>
</comment>
<dbReference type="EMBL" id="PGTB01000214">
    <property type="protein sequence ID" value="PJE34235.1"/>
    <property type="molecule type" value="Genomic_DNA"/>
</dbReference>
<comment type="function">
    <text evidence="4 5">Required for flagellar hook formation. May act as a scaffolding protein.</text>
</comment>
<protein>
    <recommendedName>
        <fullName evidence="2 5">Basal-body rod modification protein FlgD</fullName>
    </recommendedName>
</protein>
<dbReference type="Pfam" id="PF03963">
    <property type="entry name" value="FlgD"/>
    <property type="match status" value="1"/>
</dbReference>
<proteinExistence type="inferred from homology"/>
<dbReference type="GO" id="GO:0044781">
    <property type="term" value="P:bacterial-type flagellum organization"/>
    <property type="evidence" value="ECO:0007669"/>
    <property type="project" value="UniProtKB-UniRule"/>
</dbReference>
<dbReference type="Gene3D" id="2.30.30.910">
    <property type="match status" value="1"/>
</dbReference>
<evidence type="ECO:0000256" key="4">
    <source>
        <dbReference type="ARBA" id="ARBA00024746"/>
    </source>
</evidence>
<dbReference type="Gene3D" id="2.60.40.4070">
    <property type="match status" value="1"/>
</dbReference>
<accession>A0A2M8IUP8</accession>
<dbReference type="Pfam" id="PF13861">
    <property type="entry name" value="FLgD_tudor"/>
    <property type="match status" value="1"/>
</dbReference>
<evidence type="ECO:0000313" key="9">
    <source>
        <dbReference type="Proteomes" id="UP000231553"/>
    </source>
</evidence>
<feature type="domain" description="FlgD/Vpr Ig-like" evidence="6">
    <location>
        <begin position="110"/>
        <end position="179"/>
    </location>
</feature>
<evidence type="ECO:0000259" key="7">
    <source>
        <dbReference type="Pfam" id="PF13861"/>
    </source>
</evidence>
<name>A0A2M8IUP8_9RHOB</name>
<evidence type="ECO:0000256" key="3">
    <source>
        <dbReference type="ARBA" id="ARBA00022795"/>
    </source>
</evidence>
<evidence type="ECO:0000259" key="6">
    <source>
        <dbReference type="Pfam" id="PF13860"/>
    </source>
</evidence>
<evidence type="ECO:0000256" key="2">
    <source>
        <dbReference type="ARBA" id="ARBA00016013"/>
    </source>
</evidence>
<keyword evidence="3 5" id="KW-1005">Bacterial flagellum biogenesis</keyword>
<reference evidence="8 9" key="1">
    <citation type="journal article" date="2018" name="Int. J. Syst. Evol. Microbiol.">
        <title>Pseudooceanicola lipolyticus sp. nov., a marine alphaproteobacterium, reclassification of Oceanicola flagellatus as Pseudooceanicola flagellatus comb. nov. and emended description of the genus Pseudooceanicola.</title>
        <authorList>
            <person name="Huang M.-M."/>
            <person name="Guo L.-L."/>
            <person name="Wu Y.-H."/>
            <person name="Lai Q.-L."/>
            <person name="Shao Z.-Z."/>
            <person name="Wang C.-S."/>
            <person name="Wu M."/>
            <person name="Xu X.-W."/>
        </authorList>
    </citation>
    <scope>NUCLEOTIDE SEQUENCE [LARGE SCALE GENOMIC DNA]</scope>
    <source>
        <strain evidence="8 9">157</strain>
    </source>
</reference>
<dbReference type="RefSeq" id="WP_100164741.1">
    <property type="nucleotide sequence ID" value="NZ_PGTB01000214.1"/>
</dbReference>
<keyword evidence="9" id="KW-1185">Reference proteome</keyword>
<evidence type="ECO:0000313" key="8">
    <source>
        <dbReference type="EMBL" id="PJE34235.1"/>
    </source>
</evidence>
<sequence>MTIDTATLGSTITASATASGEAQTRLEEDYTNFLKLLTAQISNQDPLEPMDASTFVSQLAQLSQVEQTIAVNANLEDITNRLATTGAMADIGLIGREVTLETDQVELLNSSASFDYELGYAADSVTARILAADGTVVREIEGLPGTIDQLHNVRWDGLDSEGLPVPDAVFTVEIQAETAEGDAIPASTYAATTVEEVSFATGSALLKLRNGSEAASTQVVAIQ</sequence>
<dbReference type="InterPro" id="IPR025963">
    <property type="entry name" value="FLgD_Tudor"/>
</dbReference>
<dbReference type="AlphaFoldDB" id="A0A2M8IUP8"/>
<dbReference type="Pfam" id="PF13860">
    <property type="entry name" value="FlgD_ig"/>
    <property type="match status" value="1"/>
</dbReference>
<dbReference type="OrthoDB" id="9785233at2"/>
<organism evidence="8 9">
    <name type="scientific">Pseudooceanicola lipolyticus</name>
    <dbReference type="NCBI Taxonomy" id="2029104"/>
    <lineage>
        <taxon>Bacteria</taxon>
        <taxon>Pseudomonadati</taxon>
        <taxon>Pseudomonadota</taxon>
        <taxon>Alphaproteobacteria</taxon>
        <taxon>Rhodobacterales</taxon>
        <taxon>Paracoccaceae</taxon>
        <taxon>Pseudooceanicola</taxon>
    </lineage>
</organism>
<feature type="domain" description="FlgD Tudor-like" evidence="7">
    <location>
        <begin position="92"/>
        <end position="219"/>
    </location>
</feature>
<dbReference type="InterPro" id="IPR025965">
    <property type="entry name" value="FlgD/Vpr_Ig-like"/>
</dbReference>
<comment type="similarity">
    <text evidence="1 5">Belongs to the FlgD family.</text>
</comment>
<gene>
    <name evidence="8" type="ORF">CVM52_23310</name>
</gene>
<dbReference type="InterPro" id="IPR005648">
    <property type="entry name" value="FlgD"/>
</dbReference>
<evidence type="ECO:0000256" key="1">
    <source>
        <dbReference type="ARBA" id="ARBA00010577"/>
    </source>
</evidence>
<dbReference type="Proteomes" id="UP000231553">
    <property type="component" value="Unassembled WGS sequence"/>
</dbReference>
<evidence type="ECO:0000256" key="5">
    <source>
        <dbReference type="RuleBase" id="RU362076"/>
    </source>
</evidence>